<comment type="caution">
    <text evidence="2">The sequence shown here is derived from an EMBL/GenBank/DDBJ whole genome shotgun (WGS) entry which is preliminary data.</text>
</comment>
<organism evidence="2 3">
    <name type="scientific">Slackia exigua (strain ATCC 700122 / DSM 15923 / CIP 105133 / JCM 11022 / KCTC 5966 / S-7)</name>
    <dbReference type="NCBI Taxonomy" id="649764"/>
    <lineage>
        <taxon>Bacteria</taxon>
        <taxon>Bacillati</taxon>
        <taxon>Actinomycetota</taxon>
        <taxon>Coriobacteriia</taxon>
        <taxon>Eggerthellales</taxon>
        <taxon>Eggerthellaceae</taxon>
        <taxon>Slackia</taxon>
    </lineage>
</organism>
<name>D0WGW4_SLAES</name>
<dbReference type="InterPro" id="IPR036597">
    <property type="entry name" value="Fido-like_dom_sf"/>
</dbReference>
<dbReference type="Proteomes" id="UP000006001">
    <property type="component" value="Unassembled WGS sequence"/>
</dbReference>
<accession>D0WGW4</accession>
<dbReference type="OrthoDB" id="9813719at2"/>
<gene>
    <name evidence="2" type="ORF">HMPREF0762_01069</name>
</gene>
<dbReference type="STRING" id="649764.HMPREF0762_01069"/>
<feature type="domain" description="Fido" evidence="1">
    <location>
        <begin position="131"/>
        <end position="265"/>
    </location>
</feature>
<dbReference type="AlphaFoldDB" id="D0WGW4"/>
<dbReference type="eggNOG" id="COG3177">
    <property type="taxonomic scope" value="Bacteria"/>
</dbReference>
<sequence>MRGKKGCIVYTPAYLRDQRFVLNGRTSANAYKAETSLVRIEHEIAGSSIGPALIQAIARIEAITSVRIDGQIPAMRDLALIDILGDIDSRDFLHSRQVDSCFCERAATLDALKYLNTLRWISQTVHPGFVFTPEFILDVHSRCIYGKPADQTGARFRHREFIPVSDGPMNGLRPPAPTDLPVYIDDLCLFMNNEWFSPIAQSGFMHFQFECIKPFKSGRDRTGRALCHALFKSRGLTKGIIAPIALWPAINTPDHAKHLLPYSFRDLSNEQRLGEAMDSWTNFCAISLAAAVGISSDFIDVYTRLEENWERRFGKVSRGSAAQALMRLLPGYPYITVDFARRLIGKGLSATNDAVDRLVSAGMIKVVENDLSLGRVFEATEALSVFDRFYDAMLNDEPISRDSLTGR</sequence>
<dbReference type="EMBL" id="ACUX02000006">
    <property type="protein sequence ID" value="EEZ61727.1"/>
    <property type="molecule type" value="Genomic_DNA"/>
</dbReference>
<dbReference type="PROSITE" id="PS51459">
    <property type="entry name" value="FIDO"/>
    <property type="match status" value="1"/>
</dbReference>
<dbReference type="HOGENOM" id="CLU_047250_1_0_11"/>
<dbReference type="InterPro" id="IPR003812">
    <property type="entry name" value="Fido"/>
</dbReference>
<keyword evidence="3" id="KW-1185">Reference proteome</keyword>
<dbReference type="Gene3D" id="1.10.3290.10">
    <property type="entry name" value="Fido-like domain"/>
    <property type="match status" value="1"/>
</dbReference>
<evidence type="ECO:0000313" key="2">
    <source>
        <dbReference type="EMBL" id="EEZ61727.1"/>
    </source>
</evidence>
<proteinExistence type="predicted"/>
<protein>
    <recommendedName>
        <fullName evidence="1">Fido domain-containing protein</fullName>
    </recommendedName>
</protein>
<dbReference type="SUPFAM" id="SSF140931">
    <property type="entry name" value="Fic-like"/>
    <property type="match status" value="1"/>
</dbReference>
<reference evidence="2" key="1">
    <citation type="submission" date="2009-10" db="EMBL/GenBank/DDBJ databases">
        <authorList>
            <person name="Weinstock G."/>
            <person name="Sodergren E."/>
            <person name="Clifton S."/>
            <person name="Fulton L."/>
            <person name="Fulton B."/>
            <person name="Courtney L."/>
            <person name="Fronick C."/>
            <person name="Harrison M."/>
            <person name="Strong C."/>
            <person name="Farmer C."/>
            <person name="Delahaunty K."/>
            <person name="Markovic C."/>
            <person name="Hall O."/>
            <person name="Minx P."/>
            <person name="Tomlinson C."/>
            <person name="Mitreva M."/>
            <person name="Nelson J."/>
            <person name="Hou S."/>
            <person name="Wollam A."/>
            <person name="Pepin K.H."/>
            <person name="Johnson M."/>
            <person name="Bhonagiri V."/>
            <person name="Nash W.E."/>
            <person name="Warren W."/>
            <person name="Chinwalla A."/>
            <person name="Mardis E.R."/>
            <person name="Wilson R.K."/>
        </authorList>
    </citation>
    <scope>NUCLEOTIDE SEQUENCE [LARGE SCALE GENOMIC DNA]</scope>
    <source>
        <strain evidence="2">ATCC 700122</strain>
    </source>
</reference>
<evidence type="ECO:0000259" key="1">
    <source>
        <dbReference type="PROSITE" id="PS51459"/>
    </source>
</evidence>
<evidence type="ECO:0000313" key="3">
    <source>
        <dbReference type="Proteomes" id="UP000006001"/>
    </source>
</evidence>
<dbReference type="Pfam" id="PF02661">
    <property type="entry name" value="Fic"/>
    <property type="match status" value="1"/>
</dbReference>